<sequence>MVKEQWLVKISDPLSNSSVKPVSGQVVVIQAVVFLLFVFVVISLIALVACALCMILCGGDSRTAAVENHRQPKQPSGSVLFKSSKDAQGVACLMGLQNVQLVLKSAVGM</sequence>
<keyword evidence="1" id="KW-0812">Transmembrane</keyword>
<evidence type="ECO:0000256" key="1">
    <source>
        <dbReference type="SAM" id="Phobius"/>
    </source>
</evidence>
<accession>A0A915EE90</accession>
<organism evidence="2 3">
    <name type="scientific">Ditylenchus dipsaci</name>
    <dbReference type="NCBI Taxonomy" id="166011"/>
    <lineage>
        <taxon>Eukaryota</taxon>
        <taxon>Metazoa</taxon>
        <taxon>Ecdysozoa</taxon>
        <taxon>Nematoda</taxon>
        <taxon>Chromadorea</taxon>
        <taxon>Rhabditida</taxon>
        <taxon>Tylenchina</taxon>
        <taxon>Tylenchomorpha</taxon>
        <taxon>Sphaerularioidea</taxon>
        <taxon>Anguinidae</taxon>
        <taxon>Anguininae</taxon>
        <taxon>Ditylenchus</taxon>
    </lineage>
</organism>
<keyword evidence="2" id="KW-1185">Reference proteome</keyword>
<evidence type="ECO:0000313" key="3">
    <source>
        <dbReference type="WBParaSite" id="jg4393"/>
    </source>
</evidence>
<dbReference type="WBParaSite" id="jg4393">
    <property type="protein sequence ID" value="jg4393"/>
    <property type="gene ID" value="jg4393"/>
</dbReference>
<evidence type="ECO:0000313" key="2">
    <source>
        <dbReference type="Proteomes" id="UP000887574"/>
    </source>
</evidence>
<dbReference type="AlphaFoldDB" id="A0A915EE90"/>
<protein>
    <submittedName>
        <fullName evidence="3">Uncharacterized protein</fullName>
    </submittedName>
</protein>
<name>A0A915EE90_9BILA</name>
<keyword evidence="1" id="KW-1133">Transmembrane helix</keyword>
<keyword evidence="1" id="KW-0472">Membrane</keyword>
<proteinExistence type="predicted"/>
<feature type="transmembrane region" description="Helical" evidence="1">
    <location>
        <begin position="27"/>
        <end position="57"/>
    </location>
</feature>
<reference evidence="3" key="1">
    <citation type="submission" date="2022-11" db="UniProtKB">
        <authorList>
            <consortium name="WormBaseParasite"/>
        </authorList>
    </citation>
    <scope>IDENTIFICATION</scope>
</reference>
<dbReference type="Proteomes" id="UP000887574">
    <property type="component" value="Unplaced"/>
</dbReference>